<protein>
    <submittedName>
        <fullName evidence="2">Uncharacterized protein</fullName>
    </submittedName>
</protein>
<proteinExistence type="predicted"/>
<evidence type="ECO:0000313" key="3">
    <source>
        <dbReference type="Proteomes" id="UP001596957"/>
    </source>
</evidence>
<name>A0ABW2VU59_9ACTN</name>
<sequence length="107" mass="11257">MSLTVLLLTGTGPPTHDPDPATTGTTGTTGTLHGDKITLSTTTPGPALHGTCSERMSWVRAEKATRIAVNSVVFRSSGQNLTEPLSSCEMGWSTKVVTWQSPSSLAW</sequence>
<gene>
    <name evidence="2" type="ORF">ACFQZP_38655</name>
</gene>
<dbReference type="RefSeq" id="WP_381262845.1">
    <property type="nucleotide sequence ID" value="NZ_JBHTBI010000069.1"/>
</dbReference>
<comment type="caution">
    <text evidence="2">The sequence shown here is derived from an EMBL/GenBank/DDBJ whole genome shotgun (WGS) entry which is preliminary data.</text>
</comment>
<dbReference type="Proteomes" id="UP001596957">
    <property type="component" value="Unassembled WGS sequence"/>
</dbReference>
<feature type="region of interest" description="Disordered" evidence="1">
    <location>
        <begin position="8"/>
        <end position="49"/>
    </location>
</feature>
<reference evidence="3" key="1">
    <citation type="journal article" date="2019" name="Int. J. Syst. Evol. Microbiol.">
        <title>The Global Catalogue of Microorganisms (GCM) 10K type strain sequencing project: providing services to taxonomists for standard genome sequencing and annotation.</title>
        <authorList>
            <consortium name="The Broad Institute Genomics Platform"/>
            <consortium name="The Broad Institute Genome Sequencing Center for Infectious Disease"/>
            <person name="Wu L."/>
            <person name="Ma J."/>
        </authorList>
    </citation>
    <scope>NUCLEOTIDE SEQUENCE [LARGE SCALE GENOMIC DNA]</scope>
    <source>
        <strain evidence="3">CGMCC 4.7198</strain>
    </source>
</reference>
<evidence type="ECO:0000256" key="1">
    <source>
        <dbReference type="SAM" id="MobiDB-lite"/>
    </source>
</evidence>
<accession>A0ABW2VU59</accession>
<feature type="compositionally biased region" description="Low complexity" evidence="1">
    <location>
        <begin position="8"/>
        <end position="32"/>
    </location>
</feature>
<keyword evidence="3" id="KW-1185">Reference proteome</keyword>
<organism evidence="2 3">
    <name type="scientific">Streptomyces lutosisoli</name>
    <dbReference type="NCBI Taxonomy" id="2665721"/>
    <lineage>
        <taxon>Bacteria</taxon>
        <taxon>Bacillati</taxon>
        <taxon>Actinomycetota</taxon>
        <taxon>Actinomycetes</taxon>
        <taxon>Kitasatosporales</taxon>
        <taxon>Streptomycetaceae</taxon>
        <taxon>Streptomyces</taxon>
    </lineage>
</organism>
<evidence type="ECO:0000313" key="2">
    <source>
        <dbReference type="EMBL" id="MFD0287477.1"/>
    </source>
</evidence>
<dbReference type="EMBL" id="JBHTEC010000001">
    <property type="protein sequence ID" value="MFD0287477.1"/>
    <property type="molecule type" value="Genomic_DNA"/>
</dbReference>